<dbReference type="RefSeq" id="XP_062649957.1">
    <property type="nucleotide sequence ID" value="XM_062786665.1"/>
</dbReference>
<organism evidence="1 2">
    <name type="scientific">Parathielavia appendiculata</name>
    <dbReference type="NCBI Taxonomy" id="2587402"/>
    <lineage>
        <taxon>Eukaryota</taxon>
        <taxon>Fungi</taxon>
        <taxon>Dikarya</taxon>
        <taxon>Ascomycota</taxon>
        <taxon>Pezizomycotina</taxon>
        <taxon>Sordariomycetes</taxon>
        <taxon>Sordariomycetidae</taxon>
        <taxon>Sordariales</taxon>
        <taxon>Chaetomiaceae</taxon>
        <taxon>Parathielavia</taxon>
    </lineage>
</organism>
<comment type="caution">
    <text evidence="1">The sequence shown here is derived from an EMBL/GenBank/DDBJ whole genome shotgun (WGS) entry which is preliminary data.</text>
</comment>
<dbReference type="EMBL" id="MU853225">
    <property type="protein sequence ID" value="KAK4126186.1"/>
    <property type="molecule type" value="Genomic_DNA"/>
</dbReference>
<dbReference type="Proteomes" id="UP001302602">
    <property type="component" value="Unassembled WGS sequence"/>
</dbReference>
<evidence type="ECO:0000313" key="2">
    <source>
        <dbReference type="Proteomes" id="UP001302602"/>
    </source>
</evidence>
<protein>
    <submittedName>
        <fullName evidence="1">Uncharacterized protein</fullName>
    </submittedName>
</protein>
<sequence>MMRLLSAAGGPKWSLNNFLGDPIMRPCNVRFDANAGADARIAHRAVFNDLKHAFRHSGFPPRTPHPTPLVQSAHLDQDNRCTTSDEPVLNPALTNSLGQRSCGLPCAVIPPCPLRTTLLPHHVLRNGEGRVTRSLVNVGPRVWPFLLVFVMRLLQGLGLHAAVPFRLHHFPPRQPSRRLCQTLNSPPALSHWRAFHSSLLVFWASFTFSSCIYLSPSL</sequence>
<keyword evidence="2" id="KW-1185">Reference proteome</keyword>
<evidence type="ECO:0000313" key="1">
    <source>
        <dbReference type="EMBL" id="KAK4126186.1"/>
    </source>
</evidence>
<reference evidence="1" key="1">
    <citation type="journal article" date="2023" name="Mol. Phylogenet. Evol.">
        <title>Genome-scale phylogeny and comparative genomics of the fungal order Sordariales.</title>
        <authorList>
            <person name="Hensen N."/>
            <person name="Bonometti L."/>
            <person name="Westerberg I."/>
            <person name="Brannstrom I.O."/>
            <person name="Guillou S."/>
            <person name="Cros-Aarteil S."/>
            <person name="Calhoun S."/>
            <person name="Haridas S."/>
            <person name="Kuo A."/>
            <person name="Mondo S."/>
            <person name="Pangilinan J."/>
            <person name="Riley R."/>
            <person name="LaButti K."/>
            <person name="Andreopoulos B."/>
            <person name="Lipzen A."/>
            <person name="Chen C."/>
            <person name="Yan M."/>
            <person name="Daum C."/>
            <person name="Ng V."/>
            <person name="Clum A."/>
            <person name="Steindorff A."/>
            <person name="Ohm R.A."/>
            <person name="Martin F."/>
            <person name="Silar P."/>
            <person name="Natvig D.O."/>
            <person name="Lalanne C."/>
            <person name="Gautier V."/>
            <person name="Ament-Velasquez S.L."/>
            <person name="Kruys A."/>
            <person name="Hutchinson M.I."/>
            <person name="Powell A.J."/>
            <person name="Barry K."/>
            <person name="Miller A.N."/>
            <person name="Grigoriev I.V."/>
            <person name="Debuchy R."/>
            <person name="Gladieux P."/>
            <person name="Hiltunen Thoren M."/>
            <person name="Johannesson H."/>
        </authorList>
    </citation>
    <scope>NUCLEOTIDE SEQUENCE</scope>
    <source>
        <strain evidence="1">CBS 731.68</strain>
    </source>
</reference>
<accession>A0AAN6Z5Q3</accession>
<dbReference type="GeneID" id="87823433"/>
<reference evidence="1" key="2">
    <citation type="submission" date="2023-05" db="EMBL/GenBank/DDBJ databases">
        <authorList>
            <consortium name="Lawrence Berkeley National Laboratory"/>
            <person name="Steindorff A."/>
            <person name="Hensen N."/>
            <person name="Bonometti L."/>
            <person name="Westerberg I."/>
            <person name="Brannstrom I.O."/>
            <person name="Guillou S."/>
            <person name="Cros-Aarteil S."/>
            <person name="Calhoun S."/>
            <person name="Haridas S."/>
            <person name="Kuo A."/>
            <person name="Mondo S."/>
            <person name="Pangilinan J."/>
            <person name="Riley R."/>
            <person name="Labutti K."/>
            <person name="Andreopoulos B."/>
            <person name="Lipzen A."/>
            <person name="Chen C."/>
            <person name="Yanf M."/>
            <person name="Daum C."/>
            <person name="Ng V."/>
            <person name="Clum A."/>
            <person name="Ohm R."/>
            <person name="Martin F."/>
            <person name="Silar P."/>
            <person name="Natvig D."/>
            <person name="Lalanne C."/>
            <person name="Gautier V."/>
            <person name="Ament-Velasquez S.L."/>
            <person name="Kruys A."/>
            <person name="Hutchinson M.I."/>
            <person name="Powell A.J."/>
            <person name="Barry K."/>
            <person name="Miller A.N."/>
            <person name="Grigoriev I.V."/>
            <person name="Debuchy R."/>
            <person name="Gladieux P."/>
            <person name="Thoren M.H."/>
            <person name="Johannesson H."/>
        </authorList>
    </citation>
    <scope>NUCLEOTIDE SEQUENCE</scope>
    <source>
        <strain evidence="1">CBS 731.68</strain>
    </source>
</reference>
<gene>
    <name evidence="1" type="ORF">N657DRAFT_297307</name>
</gene>
<dbReference type="AlphaFoldDB" id="A0AAN6Z5Q3"/>
<proteinExistence type="predicted"/>
<name>A0AAN6Z5Q3_9PEZI</name>